<dbReference type="Proteomes" id="UP000367750">
    <property type="component" value="Unassembled WGS sequence"/>
</dbReference>
<protein>
    <submittedName>
        <fullName evidence="2">Uncharacterized protein</fullName>
    </submittedName>
</protein>
<comment type="caution">
    <text evidence="2">The sequence shown here is derived from an EMBL/GenBank/DDBJ whole genome shotgun (WGS) entry which is preliminary data.</text>
</comment>
<evidence type="ECO:0000313" key="3">
    <source>
        <dbReference type="Proteomes" id="UP000367750"/>
    </source>
</evidence>
<sequence length="475" mass="52452">MTVPSPRLLVCAEAQGFGPSANAVHLLRRLGIDPRQADYIGSETSYEYFASLQLQPIPLPPLLPDAMALLSRYDCLLSVMNSRLAILAKKAGLRVVYADLIFWLYDPPAPLPVYRKEADRLLESASGEELQELLRPAGRTYDRAYLEEREKRSILAHLTADLSLVEEFVPCGERLRAFLEPAGTRFLPPVLDEALDTVLDSLPAARREAGQLFRSGTGRGCAPDSCRDTDRGGSPPDSSPSAAEYTRPNASSAPDLPASPDAPFGRTLAVLGGMSEQNRYRKLMNDTLGGIPGMEMCGSALLAGSRTLPPEEYFRKLSEYPVVAAQPGFATLCEILYLGLTPVVLPPQNAGQLRYTRFMKAHLDRGLFLDWEELVPRPPYYDDWAYMKRVEAEMESSPGLAAELRSLLEERLRSLHENGPSPEMRRRQDRFVREQLSGGLAPDLAGTLRSLLNPLKAGSEEPLSRHTDKKGRSTS</sequence>
<evidence type="ECO:0000313" key="2">
    <source>
        <dbReference type="EMBL" id="KAA9002418.1"/>
    </source>
</evidence>
<dbReference type="EMBL" id="VYKK01000017">
    <property type="protein sequence ID" value="KAA9002418.1"/>
    <property type="molecule type" value="Genomic_DNA"/>
</dbReference>
<reference evidence="2 3" key="1">
    <citation type="submission" date="2019-09" db="EMBL/GenBank/DDBJ databases">
        <title>Bacillus ochoae sp. nov., Paenibacillus whitsoniae sp. nov., Paenibacillus spiritus sp. nov. Isolated from the Mars Exploration Rover during spacecraft assembly.</title>
        <authorList>
            <person name="Seuylemezian A."/>
            <person name="Vaishampayan P."/>
        </authorList>
    </citation>
    <scope>NUCLEOTIDE SEQUENCE [LARGE SCALE GENOMIC DNA]</scope>
    <source>
        <strain evidence="2 3">MER_111</strain>
    </source>
</reference>
<gene>
    <name evidence="2" type="ORF">F4V43_13450</name>
</gene>
<evidence type="ECO:0000256" key="1">
    <source>
        <dbReference type="SAM" id="MobiDB-lite"/>
    </source>
</evidence>
<accession>A0A5J5G588</accession>
<proteinExistence type="predicted"/>
<dbReference type="RefSeq" id="WP_150458763.1">
    <property type="nucleotide sequence ID" value="NZ_VYKK01000017.1"/>
</dbReference>
<keyword evidence="3" id="KW-1185">Reference proteome</keyword>
<dbReference type="AlphaFoldDB" id="A0A5J5G588"/>
<organism evidence="2 3">
    <name type="scientific">Paenibacillus spiritus</name>
    <dbReference type="NCBI Taxonomy" id="2496557"/>
    <lineage>
        <taxon>Bacteria</taxon>
        <taxon>Bacillati</taxon>
        <taxon>Bacillota</taxon>
        <taxon>Bacilli</taxon>
        <taxon>Bacillales</taxon>
        <taxon>Paenibacillaceae</taxon>
        <taxon>Paenibacillus</taxon>
    </lineage>
</organism>
<feature type="compositionally biased region" description="Low complexity" evidence="1">
    <location>
        <begin position="250"/>
        <end position="262"/>
    </location>
</feature>
<feature type="region of interest" description="Disordered" evidence="1">
    <location>
        <begin position="455"/>
        <end position="475"/>
    </location>
</feature>
<feature type="region of interest" description="Disordered" evidence="1">
    <location>
        <begin position="213"/>
        <end position="262"/>
    </location>
</feature>
<name>A0A5J5G588_9BACL</name>